<dbReference type="InterPro" id="IPR010730">
    <property type="entry name" value="HET"/>
</dbReference>
<dbReference type="EMBL" id="CAJPDR010000105">
    <property type="protein sequence ID" value="CAF9917964.1"/>
    <property type="molecule type" value="Genomic_DNA"/>
</dbReference>
<feature type="domain" description="Heterokaryon incompatibility" evidence="2">
    <location>
        <begin position="195"/>
        <end position="346"/>
    </location>
</feature>
<organism evidence="3 4">
    <name type="scientific">Alectoria fallacina</name>
    <dbReference type="NCBI Taxonomy" id="1903189"/>
    <lineage>
        <taxon>Eukaryota</taxon>
        <taxon>Fungi</taxon>
        <taxon>Dikarya</taxon>
        <taxon>Ascomycota</taxon>
        <taxon>Pezizomycotina</taxon>
        <taxon>Lecanoromycetes</taxon>
        <taxon>OSLEUM clade</taxon>
        <taxon>Lecanoromycetidae</taxon>
        <taxon>Lecanorales</taxon>
        <taxon>Lecanorineae</taxon>
        <taxon>Parmeliaceae</taxon>
        <taxon>Alectoria</taxon>
    </lineage>
</organism>
<dbReference type="PANTHER" id="PTHR33112:SF16">
    <property type="entry name" value="HETEROKARYON INCOMPATIBILITY DOMAIN-CONTAINING PROTEIN"/>
    <property type="match status" value="1"/>
</dbReference>
<gene>
    <name evidence="3" type="ORF">ALECFALPRED_000437</name>
</gene>
<dbReference type="OrthoDB" id="5125733at2759"/>
<dbReference type="Proteomes" id="UP000664203">
    <property type="component" value="Unassembled WGS sequence"/>
</dbReference>
<sequence length="650" mass="72538">MKTLVCEACWTGIFNTEAIQKFWVQESRDFCYTTTWARIVQSAGNACNWCGFLSSVLPSPDTPQWPEIWTPMTDLLIIIEEADLVDNTSPQALNRCQIDFGSEGSSRDWHIEMDLFVDNPDDSAGIVTARPLQSRLNSAEAYSQIPQWLDQCKNHMDCSGVSLYADLPSRLIEVAPADSPGLPHLQSTTGLKGSYLALSYCWGFNQPYVLTTKNLEVLMRELQVRLLPRTILDAIEVTKTLGFKYLWVDALCIMQDSTEAAARQNMEQELATMDQVYKNATMTLVAACAPSATDGFLEDRPGSEQKRFDIPCRLGAEKFFVAHIQEHIMYNDMREPISARAWAFQEQLISPRLLIYASHTLQWQCRTLTCNLGASYHCPSPSAAPRLPSLQKLLLEGSEQYHNSGELSGNIAHSILQHWLRIVIQYSIRKSSLPSDKLPALSALAVSYAPVFGPGYFAGIWARSAVQQLCWRGPDNRIFFTRPDRYRAPSWSWAALDGTVYFPSFLLTHNVSVCAPCPHFEILEWQTQLKAPNLPCGEVTAGKLVIRTVLRDATFDPSTSPAIRFNAAPSSADPALPQTAQGSSDTAEDDFTRPVRCLAMYCSNRPDSSQIGGLILVESSERHGMFRRMGSYSADFSAFEGYPLDTVSIL</sequence>
<evidence type="ECO:0000313" key="3">
    <source>
        <dbReference type="EMBL" id="CAF9917964.1"/>
    </source>
</evidence>
<name>A0A8H3ILG1_9LECA</name>
<evidence type="ECO:0000256" key="1">
    <source>
        <dbReference type="SAM" id="MobiDB-lite"/>
    </source>
</evidence>
<keyword evidence="4" id="KW-1185">Reference proteome</keyword>
<evidence type="ECO:0000313" key="4">
    <source>
        <dbReference type="Proteomes" id="UP000664203"/>
    </source>
</evidence>
<accession>A0A8H3ILG1</accession>
<feature type="region of interest" description="Disordered" evidence="1">
    <location>
        <begin position="567"/>
        <end position="589"/>
    </location>
</feature>
<dbReference type="Pfam" id="PF06985">
    <property type="entry name" value="HET"/>
    <property type="match status" value="1"/>
</dbReference>
<dbReference type="AlphaFoldDB" id="A0A8H3ILG1"/>
<protein>
    <recommendedName>
        <fullName evidence="2">Heterokaryon incompatibility domain-containing protein</fullName>
    </recommendedName>
</protein>
<evidence type="ECO:0000259" key="2">
    <source>
        <dbReference type="Pfam" id="PF06985"/>
    </source>
</evidence>
<comment type="caution">
    <text evidence="3">The sequence shown here is derived from an EMBL/GenBank/DDBJ whole genome shotgun (WGS) entry which is preliminary data.</text>
</comment>
<proteinExistence type="predicted"/>
<reference evidence="3" key="1">
    <citation type="submission" date="2021-03" db="EMBL/GenBank/DDBJ databases">
        <authorList>
            <person name="Tagirdzhanova G."/>
        </authorList>
    </citation>
    <scope>NUCLEOTIDE SEQUENCE</scope>
</reference>
<dbReference type="PANTHER" id="PTHR33112">
    <property type="entry name" value="DOMAIN PROTEIN, PUTATIVE-RELATED"/>
    <property type="match status" value="1"/>
</dbReference>